<proteinExistence type="predicted"/>
<dbReference type="PANTHER" id="PTHR12654">
    <property type="entry name" value="BILE ACID BETA-GLUCOSIDASE-RELATED"/>
    <property type="match status" value="1"/>
</dbReference>
<dbReference type="EMBL" id="KZ345084">
    <property type="protein sequence ID" value="PIO76037.1"/>
    <property type="molecule type" value="Genomic_DNA"/>
</dbReference>
<keyword evidence="3" id="KW-1185">Reference proteome</keyword>
<evidence type="ECO:0000313" key="2">
    <source>
        <dbReference type="EMBL" id="PIO76037.1"/>
    </source>
</evidence>
<dbReference type="InterPro" id="IPR052566">
    <property type="entry name" value="Non-lysos_glucosylceramidase"/>
</dbReference>
<dbReference type="AlphaFoldDB" id="A0A2G9V0M9"/>
<dbReference type="InterPro" id="IPR006775">
    <property type="entry name" value="GH116_catalytic"/>
</dbReference>
<dbReference type="GO" id="GO:0008422">
    <property type="term" value="F:beta-glucosidase activity"/>
    <property type="evidence" value="ECO:0007669"/>
    <property type="project" value="TreeGrafter"/>
</dbReference>
<evidence type="ECO:0000259" key="1">
    <source>
        <dbReference type="Pfam" id="PF04685"/>
    </source>
</evidence>
<dbReference type="PANTHER" id="PTHR12654:SF0">
    <property type="entry name" value="NON-LYSOSOMAL GLUCOSYLCERAMIDASE"/>
    <property type="match status" value="1"/>
</dbReference>
<gene>
    <name evidence="2" type="ORF">TELCIR_01906</name>
</gene>
<dbReference type="Pfam" id="PF04685">
    <property type="entry name" value="DUF608"/>
    <property type="match status" value="1"/>
</dbReference>
<protein>
    <recommendedName>
        <fullName evidence="1">Glycosyl-hydrolase family 116 catalytic region domain-containing protein</fullName>
    </recommendedName>
</protein>
<dbReference type="OrthoDB" id="730489at2759"/>
<sequence length="67" mass="8076">MEVKTMCRVPHDLGEPYAEPWVQTNSYLLHDTAVWRDLHLKFVLSCWRDYELIVEKSFEPRDVRVQV</sequence>
<evidence type="ECO:0000313" key="3">
    <source>
        <dbReference type="Proteomes" id="UP000230423"/>
    </source>
</evidence>
<dbReference type="Proteomes" id="UP000230423">
    <property type="component" value="Unassembled WGS sequence"/>
</dbReference>
<accession>A0A2G9V0M9</accession>
<organism evidence="2 3">
    <name type="scientific">Teladorsagia circumcincta</name>
    <name type="common">Brown stomach worm</name>
    <name type="synonym">Ostertagia circumcincta</name>
    <dbReference type="NCBI Taxonomy" id="45464"/>
    <lineage>
        <taxon>Eukaryota</taxon>
        <taxon>Metazoa</taxon>
        <taxon>Ecdysozoa</taxon>
        <taxon>Nematoda</taxon>
        <taxon>Chromadorea</taxon>
        <taxon>Rhabditida</taxon>
        <taxon>Rhabditina</taxon>
        <taxon>Rhabditomorpha</taxon>
        <taxon>Strongyloidea</taxon>
        <taxon>Trichostrongylidae</taxon>
        <taxon>Teladorsagia</taxon>
    </lineage>
</organism>
<feature type="domain" description="Glycosyl-hydrolase family 116 catalytic region" evidence="1">
    <location>
        <begin position="1"/>
        <end position="58"/>
    </location>
</feature>
<reference evidence="2 3" key="1">
    <citation type="submission" date="2015-09" db="EMBL/GenBank/DDBJ databases">
        <title>Draft genome of the parasitic nematode Teladorsagia circumcincta isolate WARC Sus (inbred).</title>
        <authorList>
            <person name="Mitreva M."/>
        </authorList>
    </citation>
    <scope>NUCLEOTIDE SEQUENCE [LARGE SCALE GENOMIC DNA]</scope>
    <source>
        <strain evidence="2 3">S</strain>
    </source>
</reference>
<name>A0A2G9V0M9_TELCI</name>